<dbReference type="InterPro" id="IPR050214">
    <property type="entry name" value="Cys_Synth/Cystath_Beta-Synth"/>
</dbReference>
<evidence type="ECO:0000259" key="13">
    <source>
        <dbReference type="Pfam" id="PF00291"/>
    </source>
</evidence>
<keyword evidence="8 12" id="KW-0198">Cysteine biosynthesis</keyword>
<comment type="pathway">
    <text evidence="2">Amino-acid biosynthesis; L-cysteine biosynthesis; L-cysteine from L-serine: step 2/2.</text>
</comment>
<dbReference type="GO" id="GO:0004124">
    <property type="term" value="F:cysteine synthase activity"/>
    <property type="evidence" value="ECO:0007669"/>
    <property type="project" value="UniProtKB-UniRule"/>
</dbReference>
<keyword evidence="15" id="KW-1185">Reference proteome</keyword>
<dbReference type="EMBL" id="CP030840">
    <property type="protein sequence ID" value="AXC09495.1"/>
    <property type="molecule type" value="Genomic_DNA"/>
</dbReference>
<evidence type="ECO:0000256" key="1">
    <source>
        <dbReference type="ARBA" id="ARBA00001933"/>
    </source>
</evidence>
<evidence type="ECO:0000256" key="10">
    <source>
        <dbReference type="PIRSR" id="PIRSR605856-50"/>
    </source>
</evidence>
<feature type="binding site" evidence="10">
    <location>
        <position position="278"/>
    </location>
    <ligand>
        <name>pyridoxal 5'-phosphate</name>
        <dbReference type="ChEBI" id="CHEBI:597326"/>
    </ligand>
</feature>
<dbReference type="Pfam" id="PF00291">
    <property type="entry name" value="PALP"/>
    <property type="match status" value="1"/>
</dbReference>
<evidence type="ECO:0000256" key="11">
    <source>
        <dbReference type="PIRSR" id="PIRSR605856-51"/>
    </source>
</evidence>
<dbReference type="CDD" id="cd01561">
    <property type="entry name" value="CBS_like"/>
    <property type="match status" value="1"/>
</dbReference>
<dbReference type="SUPFAM" id="SSF53686">
    <property type="entry name" value="Tryptophan synthase beta subunit-like PLP-dependent enzymes"/>
    <property type="match status" value="1"/>
</dbReference>
<comment type="catalytic activity">
    <reaction evidence="9 12">
        <text>O-acetyl-L-serine + hydrogen sulfide = L-cysteine + acetate</text>
        <dbReference type="Rhea" id="RHEA:14829"/>
        <dbReference type="ChEBI" id="CHEBI:29919"/>
        <dbReference type="ChEBI" id="CHEBI:30089"/>
        <dbReference type="ChEBI" id="CHEBI:35235"/>
        <dbReference type="ChEBI" id="CHEBI:58340"/>
        <dbReference type="EC" id="2.5.1.47"/>
    </reaction>
</comment>
<accession>A0A2Z5FSN6</accession>
<evidence type="ECO:0000256" key="2">
    <source>
        <dbReference type="ARBA" id="ARBA00004962"/>
    </source>
</evidence>
<name>A0A2Z5FSN6_9BACT</name>
<dbReference type="InterPro" id="IPR001216">
    <property type="entry name" value="P-phosphate_BS"/>
</dbReference>
<keyword evidence="7 10" id="KW-0663">Pyridoxal phosphate</keyword>
<evidence type="ECO:0000256" key="12">
    <source>
        <dbReference type="RuleBase" id="RU003985"/>
    </source>
</evidence>
<comment type="similarity">
    <text evidence="3 12">Belongs to the cysteine synthase/cystathionine beta-synthase family.</text>
</comment>
<dbReference type="NCBIfam" id="TIGR01136">
    <property type="entry name" value="cysKM"/>
    <property type="match status" value="1"/>
</dbReference>
<dbReference type="InterPro" id="IPR005859">
    <property type="entry name" value="CysK"/>
</dbReference>
<dbReference type="FunFam" id="3.40.50.1100:FF:000118">
    <property type="entry name" value="Related to CYS4-cystathionine beta-synthase"/>
    <property type="match status" value="1"/>
</dbReference>
<feature type="binding site" evidence="10">
    <location>
        <position position="87"/>
    </location>
    <ligand>
        <name>pyridoxal 5'-phosphate</name>
        <dbReference type="ChEBI" id="CHEBI:597326"/>
    </ligand>
</feature>
<dbReference type="InterPro" id="IPR001926">
    <property type="entry name" value="TrpB-like_PALP"/>
</dbReference>
<dbReference type="PROSITE" id="PS00901">
    <property type="entry name" value="CYS_SYNTHASE"/>
    <property type="match status" value="1"/>
</dbReference>
<dbReference type="InterPro" id="IPR036052">
    <property type="entry name" value="TrpB-like_PALP_sf"/>
</dbReference>
<comment type="cofactor">
    <cofactor evidence="1 10 12">
        <name>pyridoxal 5'-phosphate</name>
        <dbReference type="ChEBI" id="CHEBI:597326"/>
    </cofactor>
</comment>
<protein>
    <recommendedName>
        <fullName evidence="4 12">Cysteine synthase</fullName>
        <ecNumber evidence="4 12">2.5.1.47</ecNumber>
    </recommendedName>
</protein>
<organism evidence="14 15">
    <name type="scientific">Acidisarcina polymorpha</name>
    <dbReference type="NCBI Taxonomy" id="2211140"/>
    <lineage>
        <taxon>Bacteria</taxon>
        <taxon>Pseudomonadati</taxon>
        <taxon>Acidobacteriota</taxon>
        <taxon>Terriglobia</taxon>
        <taxon>Terriglobales</taxon>
        <taxon>Acidobacteriaceae</taxon>
        <taxon>Acidisarcina</taxon>
    </lineage>
</organism>
<gene>
    <name evidence="14" type="ORF">ACPOL_0108</name>
</gene>
<dbReference type="Proteomes" id="UP000253606">
    <property type="component" value="Chromosome"/>
</dbReference>
<evidence type="ECO:0000256" key="6">
    <source>
        <dbReference type="ARBA" id="ARBA00022679"/>
    </source>
</evidence>
<dbReference type="AlphaFoldDB" id="A0A2Z5FSN6"/>
<dbReference type="NCBIfam" id="TIGR01139">
    <property type="entry name" value="cysK"/>
    <property type="match status" value="1"/>
</dbReference>
<evidence type="ECO:0000256" key="4">
    <source>
        <dbReference type="ARBA" id="ARBA00012681"/>
    </source>
</evidence>
<evidence type="ECO:0000256" key="5">
    <source>
        <dbReference type="ARBA" id="ARBA00022605"/>
    </source>
</evidence>
<sequence length="320" mass="34130">MRAFVDHPPVHTGLRVAEDITELMGRTPMLHLRRLCGPGDADLFAKLEFLNPGGSVKDRAALGMILDAEARGLLKPGSTILEATAGNTGVGLALVGVNRGYKVILFVPEGFAEEKCILMRAFGAKVVKTPETEGMSGAIRRALAMAKEIPDAFTALQFENQANPRFHHDTTAVELWEQMEGRIDAFVSGVGTGGTFSGVAQFLKEQDSSILTVAVETEGSVLQGGEPQHHKIEGIGVSFVPKTFHREVTDEIVKVADADAFNMVRRMAAEEGLLGGSSAGAMVFAAAAVARRLGPGKRVATMIPDSAERYLSKKIFEGGI</sequence>
<dbReference type="PANTHER" id="PTHR10314">
    <property type="entry name" value="CYSTATHIONINE BETA-SYNTHASE"/>
    <property type="match status" value="1"/>
</dbReference>
<keyword evidence="6 12" id="KW-0808">Transferase</keyword>
<dbReference type="Gene3D" id="3.40.50.1100">
    <property type="match status" value="2"/>
</dbReference>
<proteinExistence type="inferred from homology"/>
<dbReference type="KEGG" id="abas:ACPOL_0108"/>
<evidence type="ECO:0000256" key="3">
    <source>
        <dbReference type="ARBA" id="ARBA00007103"/>
    </source>
</evidence>
<dbReference type="GO" id="GO:0006535">
    <property type="term" value="P:cysteine biosynthetic process from serine"/>
    <property type="evidence" value="ECO:0007669"/>
    <property type="project" value="UniProtKB-UniRule"/>
</dbReference>
<evidence type="ECO:0000256" key="8">
    <source>
        <dbReference type="ARBA" id="ARBA00023192"/>
    </source>
</evidence>
<keyword evidence="5 12" id="KW-0028">Amino-acid biosynthesis</keyword>
<feature type="binding site" evidence="10">
    <location>
        <begin position="191"/>
        <end position="195"/>
    </location>
    <ligand>
        <name>pyridoxal 5'-phosphate</name>
        <dbReference type="ChEBI" id="CHEBI:597326"/>
    </ligand>
</feature>
<evidence type="ECO:0000313" key="15">
    <source>
        <dbReference type="Proteomes" id="UP000253606"/>
    </source>
</evidence>
<dbReference type="InterPro" id="IPR005856">
    <property type="entry name" value="Cys_synth"/>
</dbReference>
<evidence type="ECO:0000256" key="7">
    <source>
        <dbReference type="ARBA" id="ARBA00022898"/>
    </source>
</evidence>
<feature type="domain" description="Tryptophan synthase beta chain-like PALP" evidence="13">
    <location>
        <begin position="20"/>
        <end position="305"/>
    </location>
</feature>
<dbReference type="EC" id="2.5.1.47" evidence="4 12"/>
<dbReference type="FunFam" id="3.40.50.1100:FF:000003">
    <property type="entry name" value="Cystathionine beta-synthase"/>
    <property type="match status" value="1"/>
</dbReference>
<feature type="modified residue" description="N6-(pyridoxal phosphate)lysine" evidence="11">
    <location>
        <position position="57"/>
    </location>
</feature>
<reference evidence="14 15" key="1">
    <citation type="journal article" date="2018" name="Front. Microbiol.">
        <title>Hydrolytic Capabilities as a Key to Environmental Success: Chitinolytic and Cellulolytic Acidobacteria From Acidic Sub-arctic Soils and Boreal Peatlands.</title>
        <authorList>
            <person name="Belova S.E."/>
            <person name="Ravin N.V."/>
            <person name="Pankratov T.A."/>
            <person name="Rakitin A.L."/>
            <person name="Ivanova A.A."/>
            <person name="Beletsky A.V."/>
            <person name="Mardanov A.V."/>
            <person name="Sinninghe Damste J.S."/>
            <person name="Dedysh S.N."/>
        </authorList>
    </citation>
    <scope>NUCLEOTIDE SEQUENCE [LARGE SCALE GENOMIC DNA]</scope>
    <source>
        <strain evidence="14 15">SBC82</strain>
    </source>
</reference>
<dbReference type="RefSeq" id="WP_275066505.1">
    <property type="nucleotide sequence ID" value="NZ_CP030840.1"/>
</dbReference>
<evidence type="ECO:0000256" key="9">
    <source>
        <dbReference type="ARBA" id="ARBA00047931"/>
    </source>
</evidence>
<evidence type="ECO:0000313" key="14">
    <source>
        <dbReference type="EMBL" id="AXC09495.1"/>
    </source>
</evidence>